<dbReference type="GO" id="GO:0020037">
    <property type="term" value="F:heme binding"/>
    <property type="evidence" value="ECO:0007669"/>
    <property type="project" value="InterPro"/>
</dbReference>
<dbReference type="InterPro" id="IPR011644">
    <property type="entry name" value="Heme_NO-bd"/>
</dbReference>
<evidence type="ECO:0000313" key="3">
    <source>
        <dbReference type="Proteomes" id="UP000280834"/>
    </source>
</evidence>
<dbReference type="EMBL" id="UZAG01018892">
    <property type="protein sequence ID" value="VDO41464.1"/>
    <property type="molecule type" value="Genomic_DNA"/>
</dbReference>
<dbReference type="SUPFAM" id="SSF111126">
    <property type="entry name" value="Ligand-binding domain in the NO signalling and Golgi transport"/>
    <property type="match status" value="1"/>
</dbReference>
<evidence type="ECO:0000313" key="2">
    <source>
        <dbReference type="EMBL" id="VDO41464.1"/>
    </source>
</evidence>
<proteinExistence type="predicted"/>
<reference evidence="4" key="1">
    <citation type="submission" date="2017-02" db="UniProtKB">
        <authorList>
            <consortium name="WormBaseParasite"/>
        </authorList>
    </citation>
    <scope>IDENTIFICATION</scope>
</reference>
<organism evidence="4">
    <name type="scientific">Brugia timori</name>
    <dbReference type="NCBI Taxonomy" id="42155"/>
    <lineage>
        <taxon>Eukaryota</taxon>
        <taxon>Metazoa</taxon>
        <taxon>Ecdysozoa</taxon>
        <taxon>Nematoda</taxon>
        <taxon>Chromadorea</taxon>
        <taxon>Rhabditida</taxon>
        <taxon>Spirurina</taxon>
        <taxon>Spiruromorpha</taxon>
        <taxon>Filarioidea</taxon>
        <taxon>Onchocercidae</taxon>
        <taxon>Brugia</taxon>
    </lineage>
</organism>
<sequence length="120" mass="13965">MYYFADQMAFSMKLRGPLFRCELNNDDSLLLHYYSSRIGFPGIVKGVTKIIQSTVYNFNFSSVLLGIVREISRRIFGIEIEITIESRLRAHFNSIIKEHIIFSITRVSLFLLKICFTFSP</sequence>
<protein>
    <submittedName>
        <fullName evidence="4">HNOB domain-containing protein</fullName>
    </submittedName>
</protein>
<dbReference type="WBParaSite" id="BTMF_0001411901-mRNA-1">
    <property type="protein sequence ID" value="BTMF_0001411901-mRNA-1"/>
    <property type="gene ID" value="BTMF_0001411901"/>
</dbReference>
<feature type="domain" description="Heme NO-binding" evidence="1">
    <location>
        <begin position="11"/>
        <end position="57"/>
    </location>
</feature>
<name>A0A0R3R279_9BILA</name>
<gene>
    <name evidence="2" type="ORF">BTMF_LOCUS12115</name>
</gene>
<dbReference type="STRING" id="42155.A0A0R3R279"/>
<dbReference type="Pfam" id="PF07700">
    <property type="entry name" value="HNOB"/>
    <property type="match status" value="1"/>
</dbReference>
<dbReference type="InterPro" id="IPR024096">
    <property type="entry name" value="NO_sig/Golgi_transp_ligand-bd"/>
</dbReference>
<evidence type="ECO:0000313" key="4">
    <source>
        <dbReference type="WBParaSite" id="BTMF_0001411901-mRNA-1"/>
    </source>
</evidence>
<dbReference type="AlphaFoldDB" id="A0A0R3R279"/>
<dbReference type="Proteomes" id="UP000280834">
    <property type="component" value="Unassembled WGS sequence"/>
</dbReference>
<accession>A0A0R3R279</accession>
<dbReference type="Gene3D" id="3.90.1520.10">
    <property type="entry name" value="H-NOX domain"/>
    <property type="match status" value="1"/>
</dbReference>
<keyword evidence="3" id="KW-1185">Reference proteome</keyword>
<evidence type="ECO:0000259" key="1">
    <source>
        <dbReference type="Pfam" id="PF07700"/>
    </source>
</evidence>
<dbReference type="InterPro" id="IPR038158">
    <property type="entry name" value="H-NOX_domain_sf"/>
</dbReference>
<reference evidence="2 3" key="2">
    <citation type="submission" date="2018-11" db="EMBL/GenBank/DDBJ databases">
        <authorList>
            <consortium name="Pathogen Informatics"/>
        </authorList>
    </citation>
    <scope>NUCLEOTIDE SEQUENCE [LARGE SCALE GENOMIC DNA]</scope>
</reference>